<dbReference type="Proteomes" id="UP000184071">
    <property type="component" value="Unassembled WGS sequence"/>
</dbReference>
<dbReference type="AlphaFoldDB" id="A0A1M5QSQ3"/>
<evidence type="ECO:0000313" key="1">
    <source>
        <dbReference type="EMBL" id="SHH17167.1"/>
    </source>
</evidence>
<accession>A0A1M5QSQ3</accession>
<dbReference type="STRING" id="370979.SAMN05443663_1069"/>
<dbReference type="Gene3D" id="1.10.1660.10">
    <property type="match status" value="1"/>
</dbReference>
<reference evidence="2" key="1">
    <citation type="submission" date="2016-11" db="EMBL/GenBank/DDBJ databases">
        <authorList>
            <person name="Varghese N."/>
            <person name="Submissions S."/>
        </authorList>
    </citation>
    <scope>NUCLEOTIDE SEQUENCE [LARGE SCALE GENOMIC DNA]</scope>
    <source>
        <strain evidence="2">DSM 17963</strain>
    </source>
</reference>
<name>A0A1M5QSQ3_9FLAO</name>
<gene>
    <name evidence="1" type="ORF">SAMN05443663_1069</name>
</gene>
<protein>
    <submittedName>
        <fullName evidence="1">MerR HTH family regulatory protein</fullName>
    </submittedName>
</protein>
<organism evidence="1 2">
    <name type="scientific">Flavobacterium defluvii</name>
    <dbReference type="NCBI Taxonomy" id="370979"/>
    <lineage>
        <taxon>Bacteria</taxon>
        <taxon>Pseudomonadati</taxon>
        <taxon>Bacteroidota</taxon>
        <taxon>Flavobacteriia</taxon>
        <taxon>Flavobacteriales</taxon>
        <taxon>Flavobacteriaceae</taxon>
        <taxon>Flavobacterium</taxon>
    </lineage>
</organism>
<dbReference type="Pfam" id="PF13591">
    <property type="entry name" value="MerR_2"/>
    <property type="match status" value="1"/>
</dbReference>
<evidence type="ECO:0000313" key="2">
    <source>
        <dbReference type="Proteomes" id="UP000184071"/>
    </source>
</evidence>
<proteinExistence type="predicted"/>
<sequence length="110" mass="13271">MQNYLNLEIMSSKNLIQIKQFCLYHEIENTFITELNNYGLVEIIVEKNDEYLQPEQLPLIEKMIRMHYDLNINMEGIDAIYHLLNKIEVLQQHLTNTQNKLRIYEENKTE</sequence>
<dbReference type="EMBL" id="FQWC01000006">
    <property type="protein sequence ID" value="SHH17167.1"/>
    <property type="molecule type" value="Genomic_DNA"/>
</dbReference>
<keyword evidence="2" id="KW-1185">Reference proteome</keyword>